<dbReference type="AlphaFoldDB" id="A0A9D6V1M9"/>
<comment type="similarity">
    <text evidence="1 4">Belongs to the bacterial histone-like protein family.</text>
</comment>
<reference evidence="5" key="1">
    <citation type="submission" date="2020-07" db="EMBL/GenBank/DDBJ databases">
        <title>Huge and variable diversity of episymbiotic CPR bacteria and DPANN archaea in groundwater ecosystems.</title>
        <authorList>
            <person name="He C.Y."/>
            <person name="Keren R."/>
            <person name="Whittaker M."/>
            <person name="Farag I.F."/>
            <person name="Doudna J."/>
            <person name="Cate J.H.D."/>
            <person name="Banfield J.F."/>
        </authorList>
    </citation>
    <scope>NUCLEOTIDE SEQUENCE</scope>
    <source>
        <strain evidence="5">NC_groundwater_1664_Pr3_B-0.1um_52_9</strain>
    </source>
</reference>
<comment type="caution">
    <text evidence="5">The sequence shown here is derived from an EMBL/GenBank/DDBJ whole genome shotgun (WGS) entry which is preliminary data.</text>
</comment>
<dbReference type="GO" id="GO:0030527">
    <property type="term" value="F:structural constituent of chromatin"/>
    <property type="evidence" value="ECO:0007669"/>
    <property type="project" value="InterPro"/>
</dbReference>
<proteinExistence type="inferred from homology"/>
<dbReference type="SMART" id="SM00411">
    <property type="entry name" value="BHL"/>
    <property type="match status" value="1"/>
</dbReference>
<evidence type="ECO:0000256" key="3">
    <source>
        <dbReference type="ARBA" id="ARBA00023125"/>
    </source>
</evidence>
<dbReference type="PANTHER" id="PTHR33175">
    <property type="entry name" value="DNA-BINDING PROTEIN HU"/>
    <property type="match status" value="1"/>
</dbReference>
<dbReference type="EMBL" id="JACRDE010000343">
    <property type="protein sequence ID" value="MBI5250416.1"/>
    <property type="molecule type" value="Genomic_DNA"/>
</dbReference>
<dbReference type="InterPro" id="IPR020816">
    <property type="entry name" value="Histone-like_DNA-bd_CS"/>
</dbReference>
<evidence type="ECO:0000256" key="4">
    <source>
        <dbReference type="RuleBase" id="RU003939"/>
    </source>
</evidence>
<keyword evidence="2" id="KW-0226">DNA condensation</keyword>
<evidence type="ECO:0000256" key="2">
    <source>
        <dbReference type="ARBA" id="ARBA00023067"/>
    </source>
</evidence>
<accession>A0A9D6V1M9</accession>
<dbReference type="GO" id="GO:0003677">
    <property type="term" value="F:DNA binding"/>
    <property type="evidence" value="ECO:0007669"/>
    <property type="project" value="UniProtKB-KW"/>
</dbReference>
<dbReference type="Gene3D" id="4.10.520.10">
    <property type="entry name" value="IHF-like DNA-binding proteins"/>
    <property type="match status" value="1"/>
</dbReference>
<organism evidence="5 6">
    <name type="scientific">Desulfomonile tiedjei</name>
    <dbReference type="NCBI Taxonomy" id="2358"/>
    <lineage>
        <taxon>Bacteria</taxon>
        <taxon>Pseudomonadati</taxon>
        <taxon>Thermodesulfobacteriota</taxon>
        <taxon>Desulfomonilia</taxon>
        <taxon>Desulfomonilales</taxon>
        <taxon>Desulfomonilaceae</taxon>
        <taxon>Desulfomonile</taxon>
    </lineage>
</organism>
<dbReference type="PROSITE" id="PS00045">
    <property type="entry name" value="HISTONE_LIKE"/>
    <property type="match status" value="1"/>
</dbReference>
<gene>
    <name evidence="5" type="ORF">HY912_13060</name>
</gene>
<protein>
    <submittedName>
        <fullName evidence="5">HU family DNA-binding protein</fullName>
    </submittedName>
</protein>
<dbReference type="Proteomes" id="UP000807825">
    <property type="component" value="Unassembled WGS sequence"/>
</dbReference>
<evidence type="ECO:0000313" key="5">
    <source>
        <dbReference type="EMBL" id="MBI5250416.1"/>
    </source>
</evidence>
<name>A0A9D6V1M9_9BACT</name>
<dbReference type="SUPFAM" id="SSF47729">
    <property type="entry name" value="IHF-like DNA-binding proteins"/>
    <property type="match status" value="1"/>
</dbReference>
<evidence type="ECO:0000256" key="1">
    <source>
        <dbReference type="ARBA" id="ARBA00010529"/>
    </source>
</evidence>
<dbReference type="PANTHER" id="PTHR33175:SF3">
    <property type="entry name" value="DNA-BINDING PROTEIN HU-BETA"/>
    <property type="match status" value="1"/>
</dbReference>
<sequence length="90" mass="9734">MTKAEFIEKLAKKGETTKKQAAEALELVFSTISEELGKGEQISVPGFGKFSVVKRAARTGINPRTKKKIKIKATNAPKFSAAKALKEGVK</sequence>
<dbReference type="CDD" id="cd13831">
    <property type="entry name" value="HU"/>
    <property type="match status" value="1"/>
</dbReference>
<dbReference type="InterPro" id="IPR000119">
    <property type="entry name" value="Hist_DNA-bd"/>
</dbReference>
<keyword evidence="3 5" id="KW-0238">DNA-binding</keyword>
<evidence type="ECO:0000313" key="6">
    <source>
        <dbReference type="Proteomes" id="UP000807825"/>
    </source>
</evidence>
<dbReference type="PRINTS" id="PR01727">
    <property type="entry name" value="DNABINDINGHU"/>
</dbReference>
<dbReference type="InterPro" id="IPR010992">
    <property type="entry name" value="IHF-like_DNA-bd_dom_sf"/>
</dbReference>
<dbReference type="GO" id="GO:0030261">
    <property type="term" value="P:chromosome condensation"/>
    <property type="evidence" value="ECO:0007669"/>
    <property type="project" value="UniProtKB-KW"/>
</dbReference>
<dbReference type="Pfam" id="PF00216">
    <property type="entry name" value="Bac_DNA_binding"/>
    <property type="match status" value="1"/>
</dbReference>